<dbReference type="Gene3D" id="2.40.160.50">
    <property type="entry name" value="membrane protein fhac: a member of the omp85/tpsb transporter family"/>
    <property type="match status" value="1"/>
</dbReference>
<evidence type="ECO:0000313" key="12">
    <source>
        <dbReference type="Proteomes" id="UP000638188"/>
    </source>
</evidence>
<feature type="domain" description="POTRA" evidence="10">
    <location>
        <begin position="73"/>
        <end position="148"/>
    </location>
</feature>
<comment type="caution">
    <text evidence="11">The sequence shown here is derived from an EMBL/GenBank/DDBJ whole genome shotgun (WGS) entry which is preliminary data.</text>
</comment>
<dbReference type="EMBL" id="BMFF01000006">
    <property type="protein sequence ID" value="GGD07350.1"/>
    <property type="molecule type" value="Genomic_DNA"/>
</dbReference>
<keyword evidence="5" id="KW-0812">Transmembrane</keyword>
<evidence type="ECO:0000256" key="9">
    <source>
        <dbReference type="SAM" id="SignalP"/>
    </source>
</evidence>
<keyword evidence="3" id="KW-0813">Transport</keyword>
<evidence type="ECO:0000313" key="11">
    <source>
        <dbReference type="EMBL" id="GGD07350.1"/>
    </source>
</evidence>
<keyword evidence="6" id="KW-0653">Protein transport</keyword>
<evidence type="ECO:0000256" key="1">
    <source>
        <dbReference type="ARBA" id="ARBA00004442"/>
    </source>
</evidence>
<dbReference type="Proteomes" id="UP000638188">
    <property type="component" value="Unassembled WGS sequence"/>
</dbReference>
<reference evidence="12" key="1">
    <citation type="journal article" date="2019" name="Int. J. Syst. Evol. Microbiol.">
        <title>The Global Catalogue of Microorganisms (GCM) 10K type strain sequencing project: providing services to taxonomists for standard genome sequencing and annotation.</title>
        <authorList>
            <consortium name="The Broad Institute Genomics Platform"/>
            <consortium name="The Broad Institute Genome Sequencing Center for Infectious Disease"/>
            <person name="Wu L."/>
            <person name="Ma J."/>
        </authorList>
    </citation>
    <scope>NUCLEOTIDE SEQUENCE [LARGE SCALE GENOMIC DNA]</scope>
    <source>
        <strain evidence="12">CGMCC 1.12482</strain>
    </source>
</reference>
<dbReference type="PANTHER" id="PTHR34597:SF1">
    <property type="entry name" value="HEME_HEMOPEXIN TRANSPORTER PROTEIN HUXB"/>
    <property type="match status" value="1"/>
</dbReference>
<dbReference type="Pfam" id="PF08479">
    <property type="entry name" value="POTRA_2"/>
    <property type="match status" value="1"/>
</dbReference>
<organism evidence="11 12">
    <name type="scientific">Halopseudomonas salina</name>
    <dbReference type="NCBI Taxonomy" id="1323744"/>
    <lineage>
        <taxon>Bacteria</taxon>
        <taxon>Pseudomonadati</taxon>
        <taxon>Pseudomonadota</taxon>
        <taxon>Gammaproteobacteria</taxon>
        <taxon>Pseudomonadales</taxon>
        <taxon>Pseudomonadaceae</taxon>
        <taxon>Halopseudomonas</taxon>
    </lineage>
</organism>
<dbReference type="PANTHER" id="PTHR34597">
    <property type="entry name" value="SLR1661 PROTEIN"/>
    <property type="match status" value="1"/>
</dbReference>
<dbReference type="PROSITE" id="PS51779">
    <property type="entry name" value="POTRA"/>
    <property type="match status" value="1"/>
</dbReference>
<proteinExistence type="inferred from homology"/>
<keyword evidence="7" id="KW-0472">Membrane</keyword>
<evidence type="ECO:0000256" key="4">
    <source>
        <dbReference type="ARBA" id="ARBA00022452"/>
    </source>
</evidence>
<keyword evidence="4" id="KW-1134">Transmembrane beta strand</keyword>
<evidence type="ECO:0000256" key="7">
    <source>
        <dbReference type="ARBA" id="ARBA00023136"/>
    </source>
</evidence>
<keyword evidence="9" id="KW-0732">Signal</keyword>
<dbReference type="InterPro" id="IPR005565">
    <property type="entry name" value="Hemolysn_activator_HlyB_C"/>
</dbReference>
<dbReference type="InterPro" id="IPR034746">
    <property type="entry name" value="POTRA"/>
</dbReference>
<dbReference type="RefSeq" id="WP_150278807.1">
    <property type="nucleotide sequence ID" value="NZ_BMFF01000006.1"/>
</dbReference>
<gene>
    <name evidence="11" type="ORF">GCM10007418_27950</name>
</gene>
<evidence type="ECO:0000256" key="6">
    <source>
        <dbReference type="ARBA" id="ARBA00022927"/>
    </source>
</evidence>
<dbReference type="InterPro" id="IPR051544">
    <property type="entry name" value="TPS_OM_transporter"/>
</dbReference>
<evidence type="ECO:0000259" key="10">
    <source>
        <dbReference type="PROSITE" id="PS51779"/>
    </source>
</evidence>
<evidence type="ECO:0000256" key="8">
    <source>
        <dbReference type="ARBA" id="ARBA00023237"/>
    </source>
</evidence>
<dbReference type="Pfam" id="PF03865">
    <property type="entry name" value="ShlB"/>
    <property type="match status" value="1"/>
</dbReference>
<feature type="chain" id="PRO_5045517127" description="POTRA domain-containing protein" evidence="9">
    <location>
        <begin position="23"/>
        <end position="544"/>
    </location>
</feature>
<dbReference type="InterPro" id="IPR013686">
    <property type="entry name" value="Polypept-transport_assoc_ShlB"/>
</dbReference>
<protein>
    <recommendedName>
        <fullName evidence="10">POTRA domain-containing protein</fullName>
    </recommendedName>
</protein>
<evidence type="ECO:0000256" key="5">
    <source>
        <dbReference type="ARBA" id="ARBA00022692"/>
    </source>
</evidence>
<comment type="subcellular location">
    <subcellularLocation>
        <location evidence="1">Cell outer membrane</location>
    </subcellularLocation>
</comment>
<sequence>MNYWRLCRQVMLLSMLIPSVQAQSLPGVAGPAGRERELLRREQNLQERRELQQREESPIAPEVIETPDEGPAFILNSVRFTQSELLSAQELKTIVLPYLGQQTRLSDLNRMVTQINTAYREKGIYTATALLPKQAVTGGVVIIRLVEGKLGEMVIEGNSYLAEPYVREWVPFAADKTLVDMNALENNILEFNRVNDARLEAELRAGKDFGLTDIVVVVDEPLRNTVQLFVDNYGYASSGEAEVGAIYRRQSVFTGNDRGLLYALASAGNQSVTAIYSAPVKASRWRLGGSLAVNRSEVTEGDFKDLAVEGDSTSMTLDASWLAISSSHFWLNALGSAMYSNSSTSVLGEDISDYTISKLSTGAQMTWLGSGWQISARQLAGWVTAQNQAATDGDKSFAVLNGDASAYYQYGQSDWYGLAQMDYQFTNEEALPGAVAYSIGGPTSVRGYAPGLISGDYGIQTSLETHYRGMNALGGELDPFVFYDFGTVRSKNPAQTAQAVGLGLGWTGVKGFSASMTYASALDDILPDQDDWVLYARLSWDWGR</sequence>
<comment type="similarity">
    <text evidence="2">Belongs to the TPS (TC 1.B.20) family.</text>
</comment>
<keyword evidence="12" id="KW-1185">Reference proteome</keyword>
<name>A0ABQ1PYS0_9GAMM</name>
<keyword evidence="8" id="KW-0998">Cell outer membrane</keyword>
<accession>A0ABQ1PYS0</accession>
<evidence type="ECO:0000256" key="2">
    <source>
        <dbReference type="ARBA" id="ARBA00009055"/>
    </source>
</evidence>
<evidence type="ECO:0000256" key="3">
    <source>
        <dbReference type="ARBA" id="ARBA00022448"/>
    </source>
</evidence>
<dbReference type="Gene3D" id="3.10.20.310">
    <property type="entry name" value="membrane protein fhac"/>
    <property type="match status" value="1"/>
</dbReference>
<feature type="signal peptide" evidence="9">
    <location>
        <begin position="1"/>
        <end position="22"/>
    </location>
</feature>